<accession>A0ABX1J2J1</accession>
<organism evidence="2 3">
    <name type="scientific">Amycolatopsis acididurans</name>
    <dbReference type="NCBI Taxonomy" id="2724524"/>
    <lineage>
        <taxon>Bacteria</taxon>
        <taxon>Bacillati</taxon>
        <taxon>Actinomycetota</taxon>
        <taxon>Actinomycetes</taxon>
        <taxon>Pseudonocardiales</taxon>
        <taxon>Pseudonocardiaceae</taxon>
        <taxon>Amycolatopsis</taxon>
    </lineage>
</organism>
<sequence length="102" mass="10991">MYRLTASYAHSDDPAALVAHYRDVHAKLGAKLPNVRSFSWGVCETPDGSKPAHALVAVLDWDTKEAALAALDSPAGKEAVADLQNFAQAGVDLEFQEVRKEV</sequence>
<dbReference type="SUPFAM" id="SSF54909">
    <property type="entry name" value="Dimeric alpha+beta barrel"/>
    <property type="match status" value="1"/>
</dbReference>
<comment type="caution">
    <text evidence="2">The sequence shown here is derived from an EMBL/GenBank/DDBJ whole genome shotgun (WGS) entry which is preliminary data.</text>
</comment>
<dbReference type="NCBIfam" id="TIGR02118">
    <property type="entry name" value="EthD family reductase"/>
    <property type="match status" value="1"/>
</dbReference>
<feature type="domain" description="EthD" evidence="1">
    <location>
        <begin position="13"/>
        <end position="88"/>
    </location>
</feature>
<dbReference type="EMBL" id="JAAXLS010000002">
    <property type="protein sequence ID" value="NKQ52507.1"/>
    <property type="molecule type" value="Genomic_DNA"/>
</dbReference>
<evidence type="ECO:0000313" key="2">
    <source>
        <dbReference type="EMBL" id="NKQ52507.1"/>
    </source>
</evidence>
<dbReference type="InterPro" id="IPR009799">
    <property type="entry name" value="EthD_dom"/>
</dbReference>
<reference evidence="2 3" key="1">
    <citation type="submission" date="2020-04" db="EMBL/GenBank/DDBJ databases">
        <title>Novel species.</title>
        <authorList>
            <person name="Teo W.F.A."/>
            <person name="Lipun K."/>
            <person name="Srisuk N."/>
            <person name="Duangmal K."/>
        </authorList>
    </citation>
    <scope>NUCLEOTIDE SEQUENCE [LARGE SCALE GENOMIC DNA]</scope>
    <source>
        <strain evidence="2 3">K13G38</strain>
    </source>
</reference>
<dbReference type="RefSeq" id="WP_168512372.1">
    <property type="nucleotide sequence ID" value="NZ_JAAXLS010000002.1"/>
</dbReference>
<keyword evidence="3" id="KW-1185">Reference proteome</keyword>
<dbReference type="Gene3D" id="3.30.70.100">
    <property type="match status" value="1"/>
</dbReference>
<dbReference type="Pfam" id="PF07110">
    <property type="entry name" value="EthD"/>
    <property type="match status" value="1"/>
</dbReference>
<gene>
    <name evidence="2" type="ORF">HFP15_06405</name>
</gene>
<protein>
    <submittedName>
        <fullName evidence="2">EthD family reductase</fullName>
    </submittedName>
</protein>
<dbReference type="InterPro" id="IPR011008">
    <property type="entry name" value="Dimeric_a/b-barrel"/>
</dbReference>
<name>A0ABX1J2J1_9PSEU</name>
<dbReference type="Proteomes" id="UP000715441">
    <property type="component" value="Unassembled WGS sequence"/>
</dbReference>
<proteinExistence type="predicted"/>
<evidence type="ECO:0000259" key="1">
    <source>
        <dbReference type="Pfam" id="PF07110"/>
    </source>
</evidence>
<evidence type="ECO:0000313" key="3">
    <source>
        <dbReference type="Proteomes" id="UP000715441"/>
    </source>
</evidence>